<dbReference type="InterPro" id="IPR039425">
    <property type="entry name" value="RNA_pol_sigma-70-like"/>
</dbReference>
<organism evidence="8 9">
    <name type="scientific">Actinoplanes friuliensis DSM 7358</name>
    <dbReference type="NCBI Taxonomy" id="1246995"/>
    <lineage>
        <taxon>Bacteria</taxon>
        <taxon>Bacillati</taxon>
        <taxon>Actinomycetota</taxon>
        <taxon>Actinomycetes</taxon>
        <taxon>Micromonosporales</taxon>
        <taxon>Micromonosporaceae</taxon>
        <taxon>Actinoplanes</taxon>
    </lineage>
</organism>
<comment type="similarity">
    <text evidence="1">Belongs to the sigma-70 factor family. ECF subfamily.</text>
</comment>
<keyword evidence="4" id="KW-0238">DNA-binding</keyword>
<dbReference type="KEGG" id="afs:AFR_42890"/>
<dbReference type="AlphaFoldDB" id="U5WCX6"/>
<dbReference type="Gene3D" id="1.10.1740.10">
    <property type="match status" value="1"/>
</dbReference>
<dbReference type="SUPFAM" id="SSF88659">
    <property type="entry name" value="Sigma3 and sigma4 domains of RNA polymerase sigma factors"/>
    <property type="match status" value="1"/>
</dbReference>
<evidence type="ECO:0000256" key="2">
    <source>
        <dbReference type="ARBA" id="ARBA00023015"/>
    </source>
</evidence>
<sequence>MEQTVEAAFTTFVAERSHALIRVAYTLTGDQRAAEDLVQGALAKAYSHWSRIHGDAEPYVRRIIYNDKVSGWRRQARQRELPMADVPEVAESRDHDHDTALRLVLRQALLSLPPRQRAVLVLRYLEDRSVEETAEVLGCRPGTVASQASRALGKLRELVPELGSADEAAEVLR</sequence>
<keyword evidence="3" id="KW-0731">Sigma factor</keyword>
<evidence type="ECO:0000313" key="8">
    <source>
        <dbReference type="EMBL" id="AGZ46832.1"/>
    </source>
</evidence>
<evidence type="ECO:0000259" key="6">
    <source>
        <dbReference type="Pfam" id="PF04542"/>
    </source>
</evidence>
<dbReference type="Proteomes" id="UP000017746">
    <property type="component" value="Chromosome"/>
</dbReference>
<dbReference type="Pfam" id="PF04542">
    <property type="entry name" value="Sigma70_r2"/>
    <property type="match status" value="1"/>
</dbReference>
<dbReference type="GO" id="GO:0016987">
    <property type="term" value="F:sigma factor activity"/>
    <property type="evidence" value="ECO:0007669"/>
    <property type="project" value="UniProtKB-KW"/>
</dbReference>
<dbReference type="PANTHER" id="PTHR43133">
    <property type="entry name" value="RNA POLYMERASE ECF-TYPE SIGMA FACTO"/>
    <property type="match status" value="1"/>
</dbReference>
<evidence type="ECO:0000256" key="3">
    <source>
        <dbReference type="ARBA" id="ARBA00023082"/>
    </source>
</evidence>
<keyword evidence="2" id="KW-0805">Transcription regulation</keyword>
<reference evidence="8 9" key="1">
    <citation type="journal article" date="2014" name="J. Biotechnol.">
        <title>Complete genome sequence of the actinobacterium Actinoplanes friuliensis HAG 010964, producer of the lipopeptide antibiotic friulimycin.</title>
        <authorList>
            <person name="Ruckert C."/>
            <person name="Szczepanowski R."/>
            <person name="Albersmeier A."/>
            <person name="Goesmann A."/>
            <person name="Fischer N."/>
            <person name="Steinkamper A."/>
            <person name="Puhler A."/>
            <person name="Biener R."/>
            <person name="Schwartz D."/>
            <person name="Kalinowski J."/>
        </authorList>
    </citation>
    <scope>NUCLEOTIDE SEQUENCE [LARGE SCALE GENOMIC DNA]</scope>
    <source>
        <strain evidence="8 9">DSM 7358</strain>
    </source>
</reference>
<dbReference type="InterPro" id="IPR014325">
    <property type="entry name" value="RNA_pol_sigma-E_actinobac"/>
</dbReference>
<accession>U5WCX6</accession>
<dbReference type="InterPro" id="IPR007627">
    <property type="entry name" value="RNA_pol_sigma70_r2"/>
</dbReference>
<evidence type="ECO:0000259" key="7">
    <source>
        <dbReference type="Pfam" id="PF08281"/>
    </source>
</evidence>
<dbReference type="GO" id="GO:0006352">
    <property type="term" value="P:DNA-templated transcription initiation"/>
    <property type="evidence" value="ECO:0007669"/>
    <property type="project" value="InterPro"/>
</dbReference>
<gene>
    <name evidence="8" type="ORF">AFR_42890</name>
</gene>
<keyword evidence="9" id="KW-1185">Reference proteome</keyword>
<proteinExistence type="inferred from homology"/>
<evidence type="ECO:0000256" key="4">
    <source>
        <dbReference type="ARBA" id="ARBA00023125"/>
    </source>
</evidence>
<evidence type="ECO:0000313" key="9">
    <source>
        <dbReference type="Proteomes" id="UP000017746"/>
    </source>
</evidence>
<protein>
    <submittedName>
        <fullName evidence="8">Putative RNA polymerase ECF-subfamily sigma factor</fullName>
    </submittedName>
</protein>
<dbReference type="Gene3D" id="1.10.10.10">
    <property type="entry name" value="Winged helix-like DNA-binding domain superfamily/Winged helix DNA-binding domain"/>
    <property type="match status" value="1"/>
</dbReference>
<dbReference type="PANTHER" id="PTHR43133:SF50">
    <property type="entry name" value="ECF RNA POLYMERASE SIGMA FACTOR SIGM"/>
    <property type="match status" value="1"/>
</dbReference>
<evidence type="ECO:0000256" key="1">
    <source>
        <dbReference type="ARBA" id="ARBA00010641"/>
    </source>
</evidence>
<name>U5WCX6_9ACTN</name>
<dbReference type="eggNOG" id="COG1595">
    <property type="taxonomic scope" value="Bacteria"/>
</dbReference>
<feature type="domain" description="RNA polymerase sigma factor 70 region 4 type 2" evidence="7">
    <location>
        <begin position="104"/>
        <end position="155"/>
    </location>
</feature>
<dbReference type="OrthoDB" id="3692620at2"/>
<dbReference type="RefSeq" id="WP_023563162.1">
    <property type="nucleotide sequence ID" value="NC_022657.1"/>
</dbReference>
<dbReference type="SUPFAM" id="SSF88946">
    <property type="entry name" value="Sigma2 domain of RNA polymerase sigma factors"/>
    <property type="match status" value="1"/>
</dbReference>
<dbReference type="NCBIfam" id="TIGR02937">
    <property type="entry name" value="sigma70-ECF"/>
    <property type="match status" value="1"/>
</dbReference>
<dbReference type="HOGENOM" id="CLU_047691_15_4_11"/>
<dbReference type="CDD" id="cd06171">
    <property type="entry name" value="Sigma70_r4"/>
    <property type="match status" value="1"/>
</dbReference>
<dbReference type="EMBL" id="CP006272">
    <property type="protein sequence ID" value="AGZ46832.1"/>
    <property type="molecule type" value="Genomic_DNA"/>
</dbReference>
<keyword evidence="5" id="KW-0804">Transcription</keyword>
<feature type="domain" description="RNA polymerase sigma-70 region 2" evidence="6">
    <location>
        <begin position="17"/>
        <end position="77"/>
    </location>
</feature>
<dbReference type="PATRIC" id="fig|1246995.3.peg.8677"/>
<dbReference type="Pfam" id="PF08281">
    <property type="entry name" value="Sigma70_r4_2"/>
    <property type="match status" value="1"/>
</dbReference>
<dbReference type="InterPro" id="IPR013249">
    <property type="entry name" value="RNA_pol_sigma70_r4_t2"/>
</dbReference>
<dbReference type="STRING" id="1246995.AFR_42890"/>
<dbReference type="GO" id="GO:0003677">
    <property type="term" value="F:DNA binding"/>
    <property type="evidence" value="ECO:0007669"/>
    <property type="project" value="UniProtKB-KW"/>
</dbReference>
<dbReference type="InterPro" id="IPR036388">
    <property type="entry name" value="WH-like_DNA-bd_sf"/>
</dbReference>
<evidence type="ECO:0000256" key="5">
    <source>
        <dbReference type="ARBA" id="ARBA00023163"/>
    </source>
</evidence>
<dbReference type="InterPro" id="IPR013325">
    <property type="entry name" value="RNA_pol_sigma_r2"/>
</dbReference>
<dbReference type="NCBIfam" id="TIGR02983">
    <property type="entry name" value="SigE-fam_strep"/>
    <property type="match status" value="1"/>
</dbReference>
<dbReference type="InterPro" id="IPR013324">
    <property type="entry name" value="RNA_pol_sigma_r3/r4-like"/>
</dbReference>
<dbReference type="InterPro" id="IPR014284">
    <property type="entry name" value="RNA_pol_sigma-70_dom"/>
</dbReference>